<keyword evidence="3" id="KW-1185">Reference proteome</keyword>
<evidence type="ECO:0000313" key="2">
    <source>
        <dbReference type="EMBL" id="KAK4109713.1"/>
    </source>
</evidence>
<dbReference type="EMBL" id="MU853354">
    <property type="protein sequence ID" value="KAK4109713.1"/>
    <property type="molecule type" value="Genomic_DNA"/>
</dbReference>
<keyword evidence="1" id="KW-0812">Transmembrane</keyword>
<feature type="transmembrane region" description="Helical" evidence="1">
    <location>
        <begin position="40"/>
        <end position="64"/>
    </location>
</feature>
<name>A0AAN6QGH5_9PEZI</name>
<dbReference type="Proteomes" id="UP001302812">
    <property type="component" value="Unassembled WGS sequence"/>
</dbReference>
<keyword evidence="1" id="KW-1133">Transmembrane helix</keyword>
<gene>
    <name evidence="2" type="ORF">N656DRAFT_316270</name>
</gene>
<evidence type="ECO:0000256" key="1">
    <source>
        <dbReference type="SAM" id="Phobius"/>
    </source>
</evidence>
<proteinExistence type="predicted"/>
<sequence>MPFQFRLATYSLPFSHFELLSWVTALVSRGMVRCGICRGLFCYSLFFCSGLLAIVVLPCLVLVLRIARGVLCHLLCHGRNTSHGASMCSSLRTEVILLILGAN</sequence>
<dbReference type="RefSeq" id="XP_064667283.1">
    <property type="nucleotide sequence ID" value="XM_064809217.1"/>
</dbReference>
<organism evidence="2 3">
    <name type="scientific">Canariomyces notabilis</name>
    <dbReference type="NCBI Taxonomy" id="2074819"/>
    <lineage>
        <taxon>Eukaryota</taxon>
        <taxon>Fungi</taxon>
        <taxon>Dikarya</taxon>
        <taxon>Ascomycota</taxon>
        <taxon>Pezizomycotina</taxon>
        <taxon>Sordariomycetes</taxon>
        <taxon>Sordariomycetidae</taxon>
        <taxon>Sordariales</taxon>
        <taxon>Chaetomiaceae</taxon>
        <taxon>Canariomyces</taxon>
    </lineage>
</organism>
<evidence type="ECO:0000313" key="3">
    <source>
        <dbReference type="Proteomes" id="UP001302812"/>
    </source>
</evidence>
<comment type="caution">
    <text evidence="2">The sequence shown here is derived from an EMBL/GenBank/DDBJ whole genome shotgun (WGS) entry which is preliminary data.</text>
</comment>
<reference evidence="2" key="1">
    <citation type="journal article" date="2023" name="Mol. Phylogenet. Evol.">
        <title>Genome-scale phylogeny and comparative genomics of the fungal order Sordariales.</title>
        <authorList>
            <person name="Hensen N."/>
            <person name="Bonometti L."/>
            <person name="Westerberg I."/>
            <person name="Brannstrom I.O."/>
            <person name="Guillou S."/>
            <person name="Cros-Aarteil S."/>
            <person name="Calhoun S."/>
            <person name="Haridas S."/>
            <person name="Kuo A."/>
            <person name="Mondo S."/>
            <person name="Pangilinan J."/>
            <person name="Riley R."/>
            <person name="LaButti K."/>
            <person name="Andreopoulos B."/>
            <person name="Lipzen A."/>
            <person name="Chen C."/>
            <person name="Yan M."/>
            <person name="Daum C."/>
            <person name="Ng V."/>
            <person name="Clum A."/>
            <person name="Steindorff A."/>
            <person name="Ohm R.A."/>
            <person name="Martin F."/>
            <person name="Silar P."/>
            <person name="Natvig D.O."/>
            <person name="Lalanne C."/>
            <person name="Gautier V."/>
            <person name="Ament-Velasquez S.L."/>
            <person name="Kruys A."/>
            <person name="Hutchinson M.I."/>
            <person name="Powell A.J."/>
            <person name="Barry K."/>
            <person name="Miller A.N."/>
            <person name="Grigoriev I.V."/>
            <person name="Debuchy R."/>
            <person name="Gladieux P."/>
            <person name="Hiltunen Thoren M."/>
            <person name="Johannesson H."/>
        </authorList>
    </citation>
    <scope>NUCLEOTIDE SEQUENCE</scope>
    <source>
        <strain evidence="2">CBS 508.74</strain>
    </source>
</reference>
<dbReference type="AlphaFoldDB" id="A0AAN6QGH5"/>
<reference evidence="2" key="2">
    <citation type="submission" date="2023-05" db="EMBL/GenBank/DDBJ databases">
        <authorList>
            <consortium name="Lawrence Berkeley National Laboratory"/>
            <person name="Steindorff A."/>
            <person name="Hensen N."/>
            <person name="Bonometti L."/>
            <person name="Westerberg I."/>
            <person name="Brannstrom I.O."/>
            <person name="Guillou S."/>
            <person name="Cros-Aarteil S."/>
            <person name="Calhoun S."/>
            <person name="Haridas S."/>
            <person name="Kuo A."/>
            <person name="Mondo S."/>
            <person name="Pangilinan J."/>
            <person name="Riley R."/>
            <person name="Labutti K."/>
            <person name="Andreopoulos B."/>
            <person name="Lipzen A."/>
            <person name="Chen C."/>
            <person name="Yanf M."/>
            <person name="Daum C."/>
            <person name="Ng V."/>
            <person name="Clum A."/>
            <person name="Ohm R."/>
            <person name="Martin F."/>
            <person name="Silar P."/>
            <person name="Natvig D."/>
            <person name="Lalanne C."/>
            <person name="Gautier V."/>
            <person name="Ament-Velasquez S.L."/>
            <person name="Kruys A."/>
            <person name="Hutchinson M.I."/>
            <person name="Powell A.J."/>
            <person name="Barry K."/>
            <person name="Miller A.N."/>
            <person name="Grigoriev I.V."/>
            <person name="Debuchy R."/>
            <person name="Gladieux P."/>
            <person name="Thoren M.H."/>
            <person name="Johannesson H."/>
        </authorList>
    </citation>
    <scope>NUCLEOTIDE SEQUENCE</scope>
    <source>
        <strain evidence="2">CBS 508.74</strain>
    </source>
</reference>
<protein>
    <submittedName>
        <fullName evidence="2">Uncharacterized protein</fullName>
    </submittedName>
</protein>
<accession>A0AAN6QGH5</accession>
<dbReference type="GeneID" id="89933340"/>
<keyword evidence="1" id="KW-0472">Membrane</keyword>